<dbReference type="Proteomes" id="UP001444661">
    <property type="component" value="Unassembled WGS sequence"/>
</dbReference>
<dbReference type="EMBL" id="JAQQWK010000010">
    <property type="protein sequence ID" value="KAK8029972.1"/>
    <property type="molecule type" value="Genomic_DNA"/>
</dbReference>
<sequence>MSSSAPYPMAESSSSPEQAASSSSVCEQDTETSTYAPVTTAGSSPVTGTYGSGATNTTPLVQAGGNYSTGVATHMPPVATAGATAMAGSVGALAVLVLGALAI</sequence>
<evidence type="ECO:0000256" key="1">
    <source>
        <dbReference type="SAM" id="MobiDB-lite"/>
    </source>
</evidence>
<keyword evidence="4" id="KW-1185">Reference proteome</keyword>
<evidence type="ECO:0000256" key="2">
    <source>
        <dbReference type="SAM" id="Phobius"/>
    </source>
</evidence>
<proteinExistence type="predicted"/>
<feature type="compositionally biased region" description="Low complexity" evidence="1">
    <location>
        <begin position="10"/>
        <end position="24"/>
    </location>
</feature>
<evidence type="ECO:0000313" key="4">
    <source>
        <dbReference type="Proteomes" id="UP001444661"/>
    </source>
</evidence>
<keyword evidence="2" id="KW-0812">Transmembrane</keyword>
<reference evidence="3 4" key="1">
    <citation type="submission" date="2023-01" db="EMBL/GenBank/DDBJ databases">
        <title>Analysis of 21 Apiospora genomes using comparative genomics revels a genus with tremendous synthesis potential of carbohydrate active enzymes and secondary metabolites.</title>
        <authorList>
            <person name="Sorensen T."/>
        </authorList>
    </citation>
    <scope>NUCLEOTIDE SEQUENCE [LARGE SCALE GENOMIC DNA]</scope>
    <source>
        <strain evidence="3 4">CBS 33761</strain>
    </source>
</reference>
<feature type="region of interest" description="Disordered" evidence="1">
    <location>
        <begin position="1"/>
        <end position="74"/>
    </location>
</feature>
<accession>A0ABR1SDP9</accession>
<protein>
    <submittedName>
        <fullName evidence="3">Uncharacterized protein</fullName>
    </submittedName>
</protein>
<keyword evidence="2" id="KW-0472">Membrane</keyword>
<organism evidence="3 4">
    <name type="scientific">Apiospora rasikravindrae</name>
    <dbReference type="NCBI Taxonomy" id="990691"/>
    <lineage>
        <taxon>Eukaryota</taxon>
        <taxon>Fungi</taxon>
        <taxon>Dikarya</taxon>
        <taxon>Ascomycota</taxon>
        <taxon>Pezizomycotina</taxon>
        <taxon>Sordariomycetes</taxon>
        <taxon>Xylariomycetidae</taxon>
        <taxon>Amphisphaeriales</taxon>
        <taxon>Apiosporaceae</taxon>
        <taxon>Apiospora</taxon>
    </lineage>
</organism>
<name>A0ABR1SDP9_9PEZI</name>
<comment type="caution">
    <text evidence="3">The sequence shown here is derived from an EMBL/GenBank/DDBJ whole genome shotgun (WGS) entry which is preliminary data.</text>
</comment>
<feature type="compositionally biased region" description="Polar residues" evidence="1">
    <location>
        <begin position="25"/>
        <end position="71"/>
    </location>
</feature>
<feature type="transmembrane region" description="Helical" evidence="2">
    <location>
        <begin position="78"/>
        <end position="102"/>
    </location>
</feature>
<gene>
    <name evidence="3" type="ORF">PG993_011263</name>
</gene>
<keyword evidence="2" id="KW-1133">Transmembrane helix</keyword>
<evidence type="ECO:0000313" key="3">
    <source>
        <dbReference type="EMBL" id="KAK8029972.1"/>
    </source>
</evidence>